<dbReference type="EMBL" id="GECZ01000860">
    <property type="protein sequence ID" value="JAS68909.1"/>
    <property type="molecule type" value="Transcribed_RNA"/>
</dbReference>
<gene>
    <name evidence="2" type="ORF">g.687</name>
</gene>
<name>A0A1B6H2J7_9HEMI</name>
<feature type="region of interest" description="Disordered" evidence="1">
    <location>
        <begin position="34"/>
        <end position="70"/>
    </location>
</feature>
<proteinExistence type="predicted"/>
<accession>A0A1B6H2J7</accession>
<sequence>DVENYNEKLLRTASEESNKELLQKIRQELEEWMAEKSEVEKPRLSDRNTSSPEYKEEPLPSPTPCDPGIRVCKEENVPERETVAIQTTPPRKRATNMISLALLDNPNLAFLNGPDTPSPLTKSN</sequence>
<feature type="compositionally biased region" description="Basic and acidic residues" evidence="1">
    <location>
        <begin position="34"/>
        <end position="46"/>
    </location>
</feature>
<organism evidence="2">
    <name type="scientific">Cuerna arida</name>
    <dbReference type="NCBI Taxonomy" id="1464854"/>
    <lineage>
        <taxon>Eukaryota</taxon>
        <taxon>Metazoa</taxon>
        <taxon>Ecdysozoa</taxon>
        <taxon>Arthropoda</taxon>
        <taxon>Hexapoda</taxon>
        <taxon>Insecta</taxon>
        <taxon>Pterygota</taxon>
        <taxon>Neoptera</taxon>
        <taxon>Paraneoptera</taxon>
        <taxon>Hemiptera</taxon>
        <taxon>Auchenorrhyncha</taxon>
        <taxon>Membracoidea</taxon>
        <taxon>Cicadellidae</taxon>
        <taxon>Cicadellinae</taxon>
        <taxon>Proconiini</taxon>
        <taxon>Cuerna</taxon>
    </lineage>
</organism>
<evidence type="ECO:0000313" key="2">
    <source>
        <dbReference type="EMBL" id="JAS68909.1"/>
    </source>
</evidence>
<reference evidence="2" key="1">
    <citation type="submission" date="2015-11" db="EMBL/GenBank/DDBJ databases">
        <title>De novo transcriptome assembly of four potential Pierce s Disease insect vectors from Arizona vineyards.</title>
        <authorList>
            <person name="Tassone E.E."/>
        </authorList>
    </citation>
    <scope>NUCLEOTIDE SEQUENCE</scope>
</reference>
<dbReference type="AlphaFoldDB" id="A0A1B6H2J7"/>
<feature type="non-terminal residue" evidence="2">
    <location>
        <position position="124"/>
    </location>
</feature>
<protein>
    <submittedName>
        <fullName evidence="2">Uncharacterized protein</fullName>
    </submittedName>
</protein>
<feature type="non-terminal residue" evidence="2">
    <location>
        <position position="1"/>
    </location>
</feature>
<evidence type="ECO:0000256" key="1">
    <source>
        <dbReference type="SAM" id="MobiDB-lite"/>
    </source>
</evidence>